<gene>
    <name evidence="1" type="ORF">PSYJA_05094</name>
</gene>
<reference evidence="1 2" key="1">
    <citation type="journal article" date="2011" name="PLoS Pathog.">
        <title>Dynamic evolution of pathogenicity revealed by sequencing and comparative genomics of 19 Pseudomonas syringae isolates.</title>
        <authorList>
            <person name="Baltrus D.A."/>
            <person name="Nishimura M.T."/>
            <person name="Romanchuk A."/>
            <person name="Chang J.H."/>
            <person name="Mukhtar M.S."/>
            <person name="Cherkis K."/>
            <person name="Roach J."/>
            <person name="Grant S.R."/>
            <person name="Jones C.D."/>
            <person name="Dangl J.L."/>
        </authorList>
    </citation>
    <scope>NUCLEOTIDE SEQUENCE [LARGE SCALE GENOMIC DNA]</scope>
    <source>
        <strain evidence="2">M301072PT</strain>
    </source>
</reference>
<protein>
    <submittedName>
        <fullName evidence="1">Uncharacterized protein</fullName>
    </submittedName>
</protein>
<dbReference type="AlphaFoldDB" id="F3FDV7"/>
<comment type="caution">
    <text evidence="1">The sequence shown here is derived from an EMBL/GenBank/DDBJ whole genome shotgun (WGS) entry which is preliminary data.</text>
</comment>
<dbReference type="Proteomes" id="UP000004471">
    <property type="component" value="Unassembled WGS sequence"/>
</dbReference>
<accession>F3FDV7</accession>
<sequence>QHPFAFQPGLMKGADRNTDINIRFSTTDAWQKGFIQGNDFSLFQNAPRNKCALAHSAHPFETPPYQRFMRKGIGKGLLTLGGVSLVSNTNTVDCHYTDLE</sequence>
<dbReference type="HOGENOM" id="CLU_2438541_0_0_6"/>
<dbReference type="EMBL" id="AEAH01000207">
    <property type="protein sequence ID" value="EGH28393.1"/>
    <property type="molecule type" value="Genomic_DNA"/>
</dbReference>
<feature type="non-terminal residue" evidence="1">
    <location>
        <position position="1"/>
    </location>
</feature>
<evidence type="ECO:0000313" key="2">
    <source>
        <dbReference type="Proteomes" id="UP000004471"/>
    </source>
</evidence>
<evidence type="ECO:0000313" key="1">
    <source>
        <dbReference type="EMBL" id="EGH28393.1"/>
    </source>
</evidence>
<proteinExistence type="predicted"/>
<organism evidence="1 2">
    <name type="scientific">Pseudomonas syringae pv. japonica str. M301072</name>
    <dbReference type="NCBI Taxonomy" id="629262"/>
    <lineage>
        <taxon>Bacteria</taxon>
        <taxon>Pseudomonadati</taxon>
        <taxon>Pseudomonadota</taxon>
        <taxon>Gammaproteobacteria</taxon>
        <taxon>Pseudomonadales</taxon>
        <taxon>Pseudomonadaceae</taxon>
        <taxon>Pseudomonas</taxon>
        <taxon>Pseudomonas syringae</taxon>
    </lineage>
</organism>
<name>F3FDV7_PSESX</name>